<proteinExistence type="predicted"/>
<reference evidence="2 3" key="1">
    <citation type="submission" date="2018-04" db="EMBL/GenBank/DDBJ databases">
        <title>Genomic Encyclopedia of Archaeal and Bacterial Type Strains, Phase II (KMG-II): from individual species to whole genera.</title>
        <authorList>
            <person name="Goeker M."/>
        </authorList>
    </citation>
    <scope>NUCLEOTIDE SEQUENCE [LARGE SCALE GENOMIC DNA]</scope>
    <source>
        <strain evidence="2 3">DSM 25521</strain>
    </source>
</reference>
<gene>
    <name evidence="2" type="ORF">C8P69_106156</name>
</gene>
<dbReference type="OrthoDB" id="9816112at2"/>
<name>A0A2T4Z1B4_9HYPH</name>
<dbReference type="Proteomes" id="UP000241808">
    <property type="component" value="Unassembled WGS sequence"/>
</dbReference>
<protein>
    <submittedName>
        <fullName evidence="2">Uncharacterized protein</fullName>
    </submittedName>
</protein>
<dbReference type="EMBL" id="PZZL01000006">
    <property type="protein sequence ID" value="PTM53502.1"/>
    <property type="molecule type" value="Genomic_DNA"/>
</dbReference>
<keyword evidence="1" id="KW-0472">Membrane</keyword>
<keyword evidence="1" id="KW-0812">Transmembrane</keyword>
<evidence type="ECO:0000313" key="2">
    <source>
        <dbReference type="EMBL" id="PTM53502.1"/>
    </source>
</evidence>
<sequence>MHSQTSADALVDLAEECLANGKTRSEVAAFLAREYALDLGGVMTVLARRESRSARRQFRAAVAAVFVAVVAVANREGQFDVPFLSFI</sequence>
<dbReference type="RefSeq" id="WP_108178278.1">
    <property type="nucleotide sequence ID" value="NZ_PZZL01000006.1"/>
</dbReference>
<keyword evidence="3" id="KW-1185">Reference proteome</keyword>
<comment type="caution">
    <text evidence="2">The sequence shown here is derived from an EMBL/GenBank/DDBJ whole genome shotgun (WGS) entry which is preliminary data.</text>
</comment>
<dbReference type="AlphaFoldDB" id="A0A2T4Z1B4"/>
<organism evidence="2 3">
    <name type="scientific">Phreatobacter oligotrophus</name>
    <dbReference type="NCBI Taxonomy" id="1122261"/>
    <lineage>
        <taxon>Bacteria</taxon>
        <taxon>Pseudomonadati</taxon>
        <taxon>Pseudomonadota</taxon>
        <taxon>Alphaproteobacteria</taxon>
        <taxon>Hyphomicrobiales</taxon>
        <taxon>Phreatobacteraceae</taxon>
        <taxon>Phreatobacter</taxon>
    </lineage>
</organism>
<accession>A0A2T4Z1B4</accession>
<evidence type="ECO:0000256" key="1">
    <source>
        <dbReference type="SAM" id="Phobius"/>
    </source>
</evidence>
<keyword evidence="1" id="KW-1133">Transmembrane helix</keyword>
<evidence type="ECO:0000313" key="3">
    <source>
        <dbReference type="Proteomes" id="UP000241808"/>
    </source>
</evidence>
<feature type="transmembrane region" description="Helical" evidence="1">
    <location>
        <begin position="58"/>
        <end position="74"/>
    </location>
</feature>